<feature type="compositionally biased region" description="Low complexity" evidence="2">
    <location>
        <begin position="286"/>
        <end position="295"/>
    </location>
</feature>
<feature type="compositionally biased region" description="Acidic residues" evidence="2">
    <location>
        <begin position="296"/>
        <end position="308"/>
    </location>
</feature>
<gene>
    <name evidence="5" type="ORF">FEQUK3_LOCUS3126</name>
</gene>
<comment type="caution">
    <text evidence="5">The sequence shown here is derived from an EMBL/GenBank/DDBJ whole genome shotgun (WGS) entry which is preliminary data.</text>
</comment>
<evidence type="ECO:0000256" key="1">
    <source>
        <dbReference type="ARBA" id="ARBA00022737"/>
    </source>
</evidence>
<dbReference type="InterPro" id="IPR056693">
    <property type="entry name" value="DUF7791"/>
</dbReference>
<evidence type="ECO:0000259" key="4">
    <source>
        <dbReference type="Pfam" id="PF25053"/>
    </source>
</evidence>
<dbReference type="EMBL" id="CAJSTJ010000119">
    <property type="protein sequence ID" value="CAG7557391.1"/>
    <property type="molecule type" value="Genomic_DNA"/>
</dbReference>
<dbReference type="InterPro" id="IPR056884">
    <property type="entry name" value="NPHP3-like_N"/>
</dbReference>
<feature type="compositionally biased region" description="Polar residues" evidence="2">
    <location>
        <begin position="357"/>
        <end position="366"/>
    </location>
</feature>
<proteinExistence type="predicted"/>
<evidence type="ECO:0000259" key="3">
    <source>
        <dbReference type="Pfam" id="PF24883"/>
    </source>
</evidence>
<dbReference type="Pfam" id="PF25053">
    <property type="entry name" value="DUF7791"/>
    <property type="match status" value="1"/>
</dbReference>
<evidence type="ECO:0000313" key="5">
    <source>
        <dbReference type="EMBL" id="CAG7557391.1"/>
    </source>
</evidence>
<evidence type="ECO:0000313" key="6">
    <source>
        <dbReference type="Proteomes" id="UP000693738"/>
    </source>
</evidence>
<dbReference type="Pfam" id="PF24883">
    <property type="entry name" value="NPHP3_N"/>
    <property type="match status" value="1"/>
</dbReference>
<evidence type="ECO:0008006" key="7">
    <source>
        <dbReference type="Google" id="ProtNLM"/>
    </source>
</evidence>
<evidence type="ECO:0000256" key="2">
    <source>
        <dbReference type="SAM" id="MobiDB-lite"/>
    </source>
</evidence>
<dbReference type="Proteomes" id="UP000693738">
    <property type="component" value="Unassembled WGS sequence"/>
</dbReference>
<feature type="compositionally biased region" description="Basic and acidic residues" evidence="2">
    <location>
        <begin position="319"/>
        <end position="336"/>
    </location>
</feature>
<feature type="domain" description="Nephrocystin 3-like N-terminal" evidence="3">
    <location>
        <begin position="367"/>
        <end position="533"/>
    </location>
</feature>
<protein>
    <recommendedName>
        <fullName evidence="7">NACHT domain-containing protein</fullName>
    </recommendedName>
</protein>
<dbReference type="AlphaFoldDB" id="A0A8J2N8C2"/>
<feature type="region of interest" description="Disordered" evidence="2">
    <location>
        <begin position="282"/>
        <end position="366"/>
    </location>
</feature>
<organism evidence="5 6">
    <name type="scientific">Fusarium equiseti</name>
    <name type="common">Fusarium scirpi</name>
    <dbReference type="NCBI Taxonomy" id="61235"/>
    <lineage>
        <taxon>Eukaryota</taxon>
        <taxon>Fungi</taxon>
        <taxon>Dikarya</taxon>
        <taxon>Ascomycota</taxon>
        <taxon>Pezizomycotina</taxon>
        <taxon>Sordariomycetes</taxon>
        <taxon>Hypocreomycetidae</taxon>
        <taxon>Hypocreales</taxon>
        <taxon>Nectriaceae</taxon>
        <taxon>Fusarium</taxon>
        <taxon>Fusarium incarnatum-equiseti species complex</taxon>
    </lineage>
</organism>
<dbReference type="PANTHER" id="PTHR10039">
    <property type="entry name" value="AMELOGENIN"/>
    <property type="match status" value="1"/>
</dbReference>
<sequence>MSGAEVLAGIGILCNAMQIVTFGKDALEVYNHVRENGTVDPRLESYLADSATSYQEMKKQLFASGPLTSDQQEIVRIGEGAHNGLEKFRTYFTTLYVDENSRKGFRGKLRVAKSSLNTLFRAKELEDLAKNFERYQQLFQTRLIQRVCGQGDAAALLIQESFTYLNSTQQSMVRKIAQGHTEMSLLVSQKAVEVRDHVTNQHEETRSALGKYLSITEHNLHSYIADSTSVIRQDMTSRHDTEHQVRKYDQLMASLRYPEMNTRKCQVVENFPKTFQWILSNKGPSDYDNSSSESDSSGEDSGDEEDTDGGIGRVSQGHSDSEGKSDGEFYEGRHEAPGSGANQEERTSRELYDDDTSSTASRPETSVEFTKWLGSESKMFWISGKPGSGKSTLMKFIATNSAIPENMAAWRSDVHILSHYFWKAGHPMERNLKGLLLSLTYQVLLDRMALAQRLWGAMPAIRHKWSYGDWDMQQLENTLFWVLEAAEKNFLLLIDGLDESEELEKHVYMTDRNKNILDRLANLKDVKICVSSREEYTFSHHFQDVRKLRIHDFTKHDIRRLTNSRLKRMNFANSNDRERILQRIAAAADGVFLWVVLVLDSVVRAFRLDNNLERLLERIQKTPRDLIALVRDIWMRSGEDVDVPSYRACASRYFSLALARDGWLRNGQSILRFTLALASGEHALEGMLDLNHTWDLLELAKLCSKTENEICVVCSGLLEIVVSTKGNVLVPELLQPYEKMGVRFTHRCVIDFLRDTVDGSTLLKACEWRQGEALARKLGASMIFHRLFPDHLVSLKPVSGYSVRAHNGHSTKKQYILPQRYHGHVEGILQRSTNPSIPVPYQSIFLRKSYEWYMAKTFTDRIIWGCSGGSIFRHDPLKNGFFASMAKSASPSVMEKLIAALSVKEFLNALPAVFLGISTDLHFGNIAIYRGWQEEERSDRLHRLKRSSLTYQVLTRLLRLQEDECNGYVFQKASTGETRHDLQLLVCSWFLGTIDTESYEKCDDVVRNLDLEVLQLIKLTLPTPEDWDQSVLLFLRSKTNQAKGFMHFDPGRTEWCDSFVLVNLVTIYQIFLGFVQRSVSESQSVQRTPITAERLPDIWNRKELSLRIVLIMGDRYIAHICREENQHQDSQLLLDSLLTGRHLTAEEIATVKGRKGRVVVRDYESKSCSVASYLIAELGHISGLPMHPWSAWLVDDVSEHGEAEDLHVQVDEKSRELLKEIIEEVSQDL</sequence>
<keyword evidence="1" id="KW-0677">Repeat</keyword>
<name>A0A8J2N8C2_FUSEQ</name>
<feature type="domain" description="DUF7791" evidence="4">
    <location>
        <begin position="644"/>
        <end position="757"/>
    </location>
</feature>
<dbReference type="PANTHER" id="PTHR10039:SF5">
    <property type="entry name" value="NACHT DOMAIN-CONTAINING PROTEIN"/>
    <property type="match status" value="1"/>
</dbReference>
<reference evidence="5" key="1">
    <citation type="submission" date="2021-05" db="EMBL/GenBank/DDBJ databases">
        <authorList>
            <person name="Khan N."/>
        </authorList>
    </citation>
    <scope>NUCLEOTIDE SEQUENCE</scope>
</reference>
<accession>A0A8J2N8C2</accession>